<organism evidence="3 4">
    <name type="scientific">Uncinocarpus reesii (strain UAMH 1704)</name>
    <dbReference type="NCBI Taxonomy" id="336963"/>
    <lineage>
        <taxon>Eukaryota</taxon>
        <taxon>Fungi</taxon>
        <taxon>Dikarya</taxon>
        <taxon>Ascomycota</taxon>
        <taxon>Pezizomycotina</taxon>
        <taxon>Eurotiomycetes</taxon>
        <taxon>Eurotiomycetidae</taxon>
        <taxon>Onygenales</taxon>
        <taxon>Onygenaceae</taxon>
        <taxon>Uncinocarpus</taxon>
    </lineage>
</organism>
<keyword evidence="2" id="KW-1133">Transmembrane helix</keyword>
<accession>C4JZT6</accession>
<feature type="transmembrane region" description="Helical" evidence="2">
    <location>
        <begin position="177"/>
        <end position="196"/>
    </location>
</feature>
<feature type="compositionally biased region" description="Basic and acidic residues" evidence="1">
    <location>
        <begin position="10"/>
        <end position="23"/>
    </location>
</feature>
<feature type="transmembrane region" description="Helical" evidence="2">
    <location>
        <begin position="100"/>
        <end position="126"/>
    </location>
</feature>
<sequence length="729" mass="80412">MEPGTGDKSVAVHDTELPRKEGNDQSSLLLAPSDKEAQSPLEESSLANYKFKRYIFRAVLNVLGPVIVTLFYFLILRYYLWEPAENEIIPSRPVDAKGVFFAWLILGIFVLDWAKAGVAGFEATALMKPEYAPADGHKLMWHIDRGWGSLSTWWQVLLLTFGYVGKKIRKRPAQWEGPGLLWFYLAFSSILFYAAVPLSGLSMDPSEAFVLGSRPITIVGTNQSTFDSQPSNAIAELASYSWRQGRSTTPEQPTILYAPDGTQNVSSTFYEDVIRSDYQSRLLNSSSPLNHTITFFSGPEVGERAHGRAWGMLTNISCMPVHPYRDLELLKVTAINNWTSTPWTITSQDYANGTYLPYISSGSQPVHFAHGEGLGVKYQYVMASDLDISYGIPAYTNETNMPVSGAVEMVLWQAYDTETGYIPDQTFKNLSSHPLVQSSFSKMDNRTYLGYGVRCYATSTTGQATISPITNTFKDFKQEAAELVAARYKLTSIFSYSGVVAMPVLVFAAFTTVNVGYQGPPKCDTVSIICNGWVGANLATNGVPQFTPIQAAPPDSGLEYIGGYMQYPTISPERMNLAMYKLFGEVSIAAMASGPGNWTSTPNATSDLGLFGLEPANDIVQGRVPYHVVLVLLLLWAVVTIVPQLLLPGFFLERRWGETLDGFTMFRFGAEWKETVHKLRSTELDDPGTMALSEVPGMIGDMNAGEGGTGFVGLSREKASLRKVYSYAR</sequence>
<feature type="transmembrane region" description="Helical" evidence="2">
    <location>
        <begin position="624"/>
        <end position="647"/>
    </location>
</feature>
<dbReference type="RefSeq" id="XP_002582914.1">
    <property type="nucleotide sequence ID" value="XM_002582868.1"/>
</dbReference>
<reference evidence="4" key="1">
    <citation type="journal article" date="2009" name="Genome Res.">
        <title>Comparative genomic analyses of the human fungal pathogens Coccidioides and their relatives.</title>
        <authorList>
            <person name="Sharpton T.J."/>
            <person name="Stajich J.E."/>
            <person name="Rounsley S.D."/>
            <person name="Gardner M.J."/>
            <person name="Wortman J.R."/>
            <person name="Jordar V.S."/>
            <person name="Maiti R."/>
            <person name="Kodira C.D."/>
            <person name="Neafsey D.E."/>
            <person name="Zeng Q."/>
            <person name="Hung C.-Y."/>
            <person name="McMahan C."/>
            <person name="Muszewska A."/>
            <person name="Grynberg M."/>
            <person name="Mandel M.A."/>
            <person name="Kellner E.M."/>
            <person name="Barker B.M."/>
            <person name="Galgiani J.N."/>
            <person name="Orbach M.J."/>
            <person name="Kirkland T.N."/>
            <person name="Cole G.T."/>
            <person name="Henn M.R."/>
            <person name="Birren B.W."/>
            <person name="Taylor J.W."/>
        </authorList>
    </citation>
    <scope>NUCLEOTIDE SEQUENCE [LARGE SCALE GENOMIC DNA]</scope>
    <source>
        <strain evidence="4">UAMH 1704</strain>
    </source>
</reference>
<dbReference type="HOGENOM" id="CLU_384489_0_0_1"/>
<dbReference type="VEuPathDB" id="FungiDB:UREG_07687"/>
<feature type="transmembrane region" description="Helical" evidence="2">
    <location>
        <begin position="58"/>
        <end position="80"/>
    </location>
</feature>
<feature type="region of interest" description="Disordered" evidence="1">
    <location>
        <begin position="1"/>
        <end position="36"/>
    </location>
</feature>
<dbReference type="eggNOG" id="ENOG502SHTJ">
    <property type="taxonomic scope" value="Eukaryota"/>
</dbReference>
<dbReference type="AlphaFoldDB" id="C4JZT6"/>
<name>C4JZT6_UNCRE</name>
<keyword evidence="2" id="KW-0812">Transmembrane</keyword>
<gene>
    <name evidence="3" type="ORF">UREG_07687</name>
</gene>
<evidence type="ECO:0000256" key="1">
    <source>
        <dbReference type="SAM" id="MobiDB-lite"/>
    </source>
</evidence>
<evidence type="ECO:0000313" key="4">
    <source>
        <dbReference type="Proteomes" id="UP000002058"/>
    </source>
</evidence>
<dbReference type="KEGG" id="ure:UREG_07687"/>
<dbReference type="OMA" id="LFEYALW"/>
<dbReference type="GeneID" id="8439703"/>
<keyword evidence="2" id="KW-0472">Membrane</keyword>
<dbReference type="InParanoid" id="C4JZT6"/>
<evidence type="ECO:0000313" key="3">
    <source>
        <dbReference type="EMBL" id="EEP82822.1"/>
    </source>
</evidence>
<proteinExistence type="predicted"/>
<evidence type="ECO:0000256" key="2">
    <source>
        <dbReference type="SAM" id="Phobius"/>
    </source>
</evidence>
<dbReference type="OrthoDB" id="5287717at2759"/>
<protein>
    <submittedName>
        <fullName evidence="3">Uncharacterized protein</fullName>
    </submittedName>
</protein>
<feature type="transmembrane region" description="Helical" evidence="2">
    <location>
        <begin position="493"/>
        <end position="517"/>
    </location>
</feature>
<dbReference type="Proteomes" id="UP000002058">
    <property type="component" value="Unassembled WGS sequence"/>
</dbReference>
<keyword evidence="4" id="KW-1185">Reference proteome</keyword>
<dbReference type="EMBL" id="CH476619">
    <property type="protein sequence ID" value="EEP82822.1"/>
    <property type="molecule type" value="Genomic_DNA"/>
</dbReference>